<organism evidence="2 3">
    <name type="scientific">Gordonia phage Mollymur</name>
    <dbReference type="NCBI Taxonomy" id="2590895"/>
    <lineage>
        <taxon>Viruses</taxon>
        <taxon>Duplodnaviria</taxon>
        <taxon>Heunggongvirae</taxon>
        <taxon>Uroviricota</taxon>
        <taxon>Caudoviricetes</taxon>
        <taxon>Mollymurvirus</taxon>
        <taxon>Mollymurvirus mollymur</taxon>
    </lineage>
</organism>
<feature type="transmembrane region" description="Helical" evidence="1">
    <location>
        <begin position="142"/>
        <end position="166"/>
    </location>
</feature>
<evidence type="ECO:0000313" key="3">
    <source>
        <dbReference type="Proteomes" id="UP000319811"/>
    </source>
</evidence>
<dbReference type="GeneID" id="77943147"/>
<sequence length="256" mass="27705">MNYEDPVRWIVLFGLIAIAITRATRYWRDRTTWFMTAVAFVVPLISILLSPGLGEAVLDPALLHMTGLPNLPELLSDLLSIAMCVLLLCHVAVSLDRGDLITSITAAGVVGIAILSACYAISPIASDDQVLSYRMVPSDAALNIYFVALGIYGVLAGIFFIYASIATPTDTFGERITVAAYFCFGGAMALVGHQFITLGFIYNTMPPPEAFKLTGRYLWYCVGVTLAVALVMTLVTRRRSEAGEGREAVGRAIALR</sequence>
<evidence type="ECO:0000256" key="1">
    <source>
        <dbReference type="SAM" id="Phobius"/>
    </source>
</evidence>
<name>A0A4Y6EJD0_9CAUD</name>
<keyword evidence="1" id="KW-1133">Transmembrane helix</keyword>
<keyword evidence="1" id="KW-0812">Transmembrane</keyword>
<reference evidence="2 3" key="1">
    <citation type="submission" date="2019-05" db="EMBL/GenBank/DDBJ databases">
        <authorList>
            <person name="Murphy M.E."/>
            <person name="Alvaro L.E."/>
            <person name="Baker K.N."/>
            <person name="Baxter I.S."/>
            <person name="Brown M.R."/>
            <person name="Driscoll K.D."/>
            <person name="Elrubaie J.M."/>
            <person name="Feith S.L."/>
            <person name="Indihar D.F."/>
            <person name="Knoch V.T."/>
            <person name="Koirtyohann K.M."/>
            <person name="Kratz M.A."/>
            <person name="Lear A.H."/>
            <person name="Lindblom K.E."/>
            <person name="Marcus E.R."/>
            <person name="Sensor R."/>
            <person name="Sherman S.J."/>
            <person name="Swift V.R."/>
            <person name="White K.E."/>
            <person name="Wills S.J."/>
            <person name="Gatt S.M."/>
            <person name="Lohbauer S.A."/>
            <person name="Power T.R."/>
            <person name="Rosales K.A."/>
            <person name="Sisson B.M."/>
            <person name="Isern S."/>
            <person name="Michael S.F."/>
            <person name="Monti D.L."/>
            <person name="Garlena R.A."/>
            <person name="Russell D.A."/>
            <person name="Pope W.H."/>
            <person name="Jacobs-Sera D."/>
            <person name="Hatfull G.F."/>
        </authorList>
    </citation>
    <scope>NUCLEOTIDE SEQUENCE [LARGE SCALE GENOMIC DNA]</scope>
</reference>
<dbReference type="RefSeq" id="YP_010667035.1">
    <property type="nucleotide sequence ID" value="NC_070948.1"/>
</dbReference>
<evidence type="ECO:0000313" key="2">
    <source>
        <dbReference type="EMBL" id="QDF15424.1"/>
    </source>
</evidence>
<keyword evidence="1" id="KW-0472">Membrane</keyword>
<keyword evidence="3" id="KW-1185">Reference proteome</keyword>
<feature type="transmembrane region" description="Helical" evidence="1">
    <location>
        <begin position="31"/>
        <end position="54"/>
    </location>
</feature>
<accession>A0A4Y6EJD0</accession>
<protein>
    <submittedName>
        <fullName evidence="2">Membrane protein</fullName>
    </submittedName>
</protein>
<feature type="transmembrane region" description="Helical" evidence="1">
    <location>
        <begin position="6"/>
        <end position="24"/>
    </location>
</feature>
<dbReference type="Proteomes" id="UP000319811">
    <property type="component" value="Segment"/>
</dbReference>
<dbReference type="KEGG" id="vg:77943147"/>
<feature type="transmembrane region" description="Helical" evidence="1">
    <location>
        <begin position="217"/>
        <end position="236"/>
    </location>
</feature>
<gene>
    <name evidence="2" type="primary">64</name>
    <name evidence="2" type="ORF">SEA_MOLLYMUR_64</name>
</gene>
<feature type="transmembrane region" description="Helical" evidence="1">
    <location>
        <begin position="178"/>
        <end position="202"/>
    </location>
</feature>
<dbReference type="EMBL" id="MK977705">
    <property type="protein sequence ID" value="QDF15424.1"/>
    <property type="molecule type" value="Genomic_DNA"/>
</dbReference>
<feature type="transmembrane region" description="Helical" evidence="1">
    <location>
        <begin position="74"/>
        <end position="93"/>
    </location>
</feature>
<proteinExistence type="predicted"/>
<feature type="transmembrane region" description="Helical" evidence="1">
    <location>
        <begin position="100"/>
        <end position="122"/>
    </location>
</feature>